<feature type="compositionally biased region" description="Acidic residues" evidence="1">
    <location>
        <begin position="185"/>
        <end position="226"/>
    </location>
</feature>
<gene>
    <name evidence="2" type="ORF">SCF082_LOCUS18052</name>
</gene>
<feature type="compositionally biased region" description="Basic and acidic residues" evidence="1">
    <location>
        <begin position="227"/>
        <end position="247"/>
    </location>
</feature>
<organism evidence="2 3">
    <name type="scientific">Durusdinium trenchii</name>
    <dbReference type="NCBI Taxonomy" id="1381693"/>
    <lineage>
        <taxon>Eukaryota</taxon>
        <taxon>Sar</taxon>
        <taxon>Alveolata</taxon>
        <taxon>Dinophyceae</taxon>
        <taxon>Suessiales</taxon>
        <taxon>Symbiodiniaceae</taxon>
        <taxon>Durusdinium</taxon>
    </lineage>
</organism>
<reference evidence="2 3" key="1">
    <citation type="submission" date="2024-02" db="EMBL/GenBank/DDBJ databases">
        <authorList>
            <person name="Chen Y."/>
            <person name="Shah S."/>
            <person name="Dougan E. K."/>
            <person name="Thang M."/>
            <person name="Chan C."/>
        </authorList>
    </citation>
    <scope>NUCLEOTIDE SEQUENCE [LARGE SCALE GENOMIC DNA]</scope>
</reference>
<keyword evidence="3" id="KW-1185">Reference proteome</keyword>
<feature type="compositionally biased region" description="Basic and acidic residues" evidence="1">
    <location>
        <begin position="335"/>
        <end position="368"/>
    </location>
</feature>
<proteinExistence type="predicted"/>
<protein>
    <submittedName>
        <fullName evidence="2">Uncharacterized protein</fullName>
    </submittedName>
</protein>
<evidence type="ECO:0000313" key="2">
    <source>
        <dbReference type="EMBL" id="CAK9027728.1"/>
    </source>
</evidence>
<sequence>MEEEVLSLHSSTGNYSWVQELYLPLPSNPEWESDMSIKYIDQQGIQRVTGGWELKLSQRYPSLLGDAVAQLYHQHRPEAKKKQKTWEREAPKKKNEAQVEKEDVKKNKLEKKDTKKNQQGDKKEEGAKAEGKKTCKEDAAEKAQKKKEKEGAKKEEREKEAVKKKMKEENEKAKEKKSKEKEEPKEESEEKESLSEEETEEEEPEKEEESSSESSSDEEEKGDEDEKNDKDNWKGAKTDEESEKGSSSDEEGSDEEGSSEGSSSKEEASSLEDEEDEEEAKQGILKNTRTAAAGDSSEDEDAIDDDVKKKNRKKEKKDKKCEEEKKMGKKSKKEKKTEKDQKNKKDEKKAKKETDENKKRPCDGGEGGKKKKKKLEAAEQALAERRASKEGEEDEGGGKGDVNSVTHRAEWQAFGRYLKNKRRCPAKLETRNKLFQTYIENNRSTDAVEAKFQAMLIESTKTSLRYGFRNDIWLRKHHGDRKAESIMKRKELGLFLSYMTIPDEPGELLYWVMVEFNLDDIKELRRAGGCLDGKQHLSIGELSGSKGMKTVHVDSPLEKAEALLGKVLKDINICQELALKLRPLSLSTDLIEQLEACAVTLSKQAEKLQSKIRHQCNKNKHYRQIISEVKDVSDIAKERCDLAKALIRASAKAAKPPVKRPSDKSDKADTAAKGAS</sequence>
<feature type="compositionally biased region" description="Acidic residues" evidence="1">
    <location>
        <begin position="248"/>
        <end position="258"/>
    </location>
</feature>
<evidence type="ECO:0000256" key="1">
    <source>
        <dbReference type="SAM" id="MobiDB-lite"/>
    </source>
</evidence>
<feature type="region of interest" description="Disordered" evidence="1">
    <location>
        <begin position="75"/>
        <end position="404"/>
    </location>
</feature>
<feature type="compositionally biased region" description="Basic and acidic residues" evidence="1">
    <location>
        <begin position="84"/>
        <end position="184"/>
    </location>
</feature>
<name>A0ABP0KM17_9DINO</name>
<dbReference type="Proteomes" id="UP001642464">
    <property type="component" value="Unassembled WGS sequence"/>
</dbReference>
<evidence type="ECO:0000313" key="3">
    <source>
        <dbReference type="Proteomes" id="UP001642464"/>
    </source>
</evidence>
<accession>A0ABP0KM17</accession>
<comment type="caution">
    <text evidence="2">The sequence shown here is derived from an EMBL/GenBank/DDBJ whole genome shotgun (WGS) entry which is preliminary data.</text>
</comment>
<dbReference type="EMBL" id="CAXAMM010012014">
    <property type="protein sequence ID" value="CAK9027728.1"/>
    <property type="molecule type" value="Genomic_DNA"/>
</dbReference>
<feature type="compositionally biased region" description="Basic and acidic residues" evidence="1">
    <location>
        <begin position="660"/>
        <end position="670"/>
    </location>
</feature>
<feature type="region of interest" description="Disordered" evidence="1">
    <location>
        <begin position="650"/>
        <end position="676"/>
    </location>
</feature>
<feature type="compositionally biased region" description="Acidic residues" evidence="1">
    <location>
        <begin position="269"/>
        <end position="279"/>
    </location>
</feature>